<keyword evidence="3" id="KW-1185">Reference proteome</keyword>
<gene>
    <name evidence="2" type="ORF">VMF7928_02831</name>
</gene>
<keyword evidence="1" id="KW-0732">Signal</keyword>
<evidence type="ECO:0000256" key="1">
    <source>
        <dbReference type="SAM" id="SignalP"/>
    </source>
</evidence>
<reference evidence="2" key="1">
    <citation type="submission" date="2021-11" db="EMBL/GenBank/DDBJ databases">
        <authorList>
            <person name="Rodrigo-Torres L."/>
            <person name="Arahal R. D."/>
            <person name="Lucena T."/>
        </authorList>
    </citation>
    <scope>NUCLEOTIDE SEQUENCE</scope>
    <source>
        <strain evidence="2">CECT 7928</strain>
    </source>
</reference>
<sequence length="266" mass="28841">MKTLIRLLLPAFVLMASFNSYSADKVDIWFAPSWKAKPKIAQDITASLSESSGIEMRPRIAKSYPQIFEAFSGDKPCLVFAGSFAQAIIRARGLGNMIIQAVNGKEYYSGVLVYPKGQDPVAILKNSPEKVAYAMGSSSGESSAKAATSGKASIATKSHTATVGAVRSSKAAAGVVKNWWWEANKSKYPQLEMYVIPGVSEQKNPDYVLSVSTEVPVSDVIKLVSAAKEAKEVFAAKEMVDFENSSLDFSLKLMDKGNIDPKSYTW</sequence>
<accession>A0ABM9A627</accession>
<evidence type="ECO:0000313" key="2">
    <source>
        <dbReference type="EMBL" id="CAH0540393.1"/>
    </source>
</evidence>
<feature type="chain" id="PRO_5046019486" description="Phosphate/phosphite/phosphonate ABC transporter substrate-binding protein" evidence="1">
    <location>
        <begin position="23"/>
        <end position="266"/>
    </location>
</feature>
<name>A0ABM9A627_9VIBR</name>
<dbReference type="Pfam" id="PF12974">
    <property type="entry name" value="Phosphonate-bd"/>
    <property type="match status" value="1"/>
</dbReference>
<dbReference type="RefSeq" id="WP_237362357.1">
    <property type="nucleotide sequence ID" value="NZ_CAKLDM010000002.1"/>
</dbReference>
<dbReference type="EMBL" id="CAKLDM010000002">
    <property type="protein sequence ID" value="CAH0540393.1"/>
    <property type="molecule type" value="Genomic_DNA"/>
</dbReference>
<feature type="signal peptide" evidence="1">
    <location>
        <begin position="1"/>
        <end position="22"/>
    </location>
</feature>
<comment type="caution">
    <text evidence="2">The sequence shown here is derived from an EMBL/GenBank/DDBJ whole genome shotgun (WGS) entry which is preliminary data.</text>
</comment>
<organism evidence="2 3">
    <name type="scientific">Vibrio marisflavi CECT 7928</name>
    <dbReference type="NCBI Taxonomy" id="634439"/>
    <lineage>
        <taxon>Bacteria</taxon>
        <taxon>Pseudomonadati</taxon>
        <taxon>Pseudomonadota</taxon>
        <taxon>Gammaproteobacteria</taxon>
        <taxon>Vibrionales</taxon>
        <taxon>Vibrionaceae</taxon>
        <taxon>Vibrio</taxon>
    </lineage>
</organism>
<protein>
    <recommendedName>
        <fullName evidence="4">Phosphate/phosphite/phosphonate ABC transporter substrate-binding protein</fullName>
    </recommendedName>
</protein>
<evidence type="ECO:0000313" key="3">
    <source>
        <dbReference type="Proteomes" id="UP000838748"/>
    </source>
</evidence>
<dbReference type="Proteomes" id="UP000838748">
    <property type="component" value="Unassembled WGS sequence"/>
</dbReference>
<proteinExistence type="predicted"/>
<evidence type="ECO:0008006" key="4">
    <source>
        <dbReference type="Google" id="ProtNLM"/>
    </source>
</evidence>